<feature type="domain" description="SMODS and SLOG-associating 2TM effector" evidence="3">
    <location>
        <begin position="12"/>
        <end position="179"/>
    </location>
</feature>
<evidence type="ECO:0000256" key="2">
    <source>
        <dbReference type="SAM" id="Phobius"/>
    </source>
</evidence>
<dbReference type="Pfam" id="PF18186">
    <property type="entry name" value="SLATT_4"/>
    <property type="match status" value="1"/>
</dbReference>
<feature type="compositionally biased region" description="Basic and acidic residues" evidence="1">
    <location>
        <begin position="179"/>
        <end position="197"/>
    </location>
</feature>
<keyword evidence="2" id="KW-1133">Transmembrane helix</keyword>
<evidence type="ECO:0000313" key="5">
    <source>
        <dbReference type="Proteomes" id="UP001501599"/>
    </source>
</evidence>
<evidence type="ECO:0000259" key="3">
    <source>
        <dbReference type="Pfam" id="PF18186"/>
    </source>
</evidence>
<organism evidence="4 5">
    <name type="scientific">Agrococcus versicolor</name>
    <dbReference type="NCBI Taxonomy" id="501482"/>
    <lineage>
        <taxon>Bacteria</taxon>
        <taxon>Bacillati</taxon>
        <taxon>Actinomycetota</taxon>
        <taxon>Actinomycetes</taxon>
        <taxon>Micrococcales</taxon>
        <taxon>Microbacteriaceae</taxon>
        <taxon>Agrococcus</taxon>
    </lineage>
</organism>
<feature type="transmembrane region" description="Helical" evidence="2">
    <location>
        <begin position="74"/>
        <end position="94"/>
    </location>
</feature>
<gene>
    <name evidence="4" type="ORF">GCM10009846_01520</name>
</gene>
<dbReference type="RefSeq" id="WP_344339323.1">
    <property type="nucleotide sequence ID" value="NZ_BAAAQT010000001.1"/>
</dbReference>
<comment type="caution">
    <text evidence="4">The sequence shown here is derived from an EMBL/GenBank/DDBJ whole genome shotgun (WGS) entry which is preliminary data.</text>
</comment>
<feature type="transmembrane region" description="Helical" evidence="2">
    <location>
        <begin position="49"/>
        <end position="68"/>
    </location>
</feature>
<protein>
    <submittedName>
        <fullName evidence="4">SLATT domain-containing protein</fullName>
    </submittedName>
</protein>
<keyword evidence="2" id="KW-0812">Transmembrane</keyword>
<evidence type="ECO:0000256" key="1">
    <source>
        <dbReference type="SAM" id="MobiDB-lite"/>
    </source>
</evidence>
<proteinExistence type="predicted"/>
<dbReference type="InterPro" id="IPR040811">
    <property type="entry name" value="SLATT_4"/>
</dbReference>
<name>A0ABP5MCW5_9MICO</name>
<keyword evidence="2" id="KW-0472">Membrane</keyword>
<dbReference type="NCBIfam" id="NF033632">
    <property type="entry name" value="SLATT_4"/>
    <property type="match status" value="1"/>
</dbReference>
<dbReference type="Proteomes" id="UP001501599">
    <property type="component" value="Unassembled WGS sequence"/>
</dbReference>
<keyword evidence="5" id="KW-1185">Reference proteome</keyword>
<feature type="region of interest" description="Disordered" evidence="1">
    <location>
        <begin position="152"/>
        <end position="197"/>
    </location>
</feature>
<dbReference type="EMBL" id="BAAAQT010000001">
    <property type="protein sequence ID" value="GAA2170589.1"/>
    <property type="molecule type" value="Genomic_DNA"/>
</dbReference>
<evidence type="ECO:0000313" key="4">
    <source>
        <dbReference type="EMBL" id="GAA2170589.1"/>
    </source>
</evidence>
<accession>A0ABP5MCW5</accession>
<reference evidence="5" key="1">
    <citation type="journal article" date="2019" name="Int. J. Syst. Evol. Microbiol.">
        <title>The Global Catalogue of Microorganisms (GCM) 10K type strain sequencing project: providing services to taxonomists for standard genome sequencing and annotation.</title>
        <authorList>
            <consortium name="The Broad Institute Genomics Platform"/>
            <consortium name="The Broad Institute Genome Sequencing Center for Infectious Disease"/>
            <person name="Wu L."/>
            <person name="Ma J."/>
        </authorList>
    </citation>
    <scope>NUCLEOTIDE SEQUENCE [LARGE SCALE GENOMIC DNA]</scope>
    <source>
        <strain evidence="5">JCM 16026</strain>
    </source>
</reference>
<sequence length="197" mass="21827">MGTSTPGERDFLLAQARELYGRVVYSHKAHEKQADIYDARHRRFQWCKVILAAASSGTFLAALAGVFLEAQISSLVISFVALLLSAATLAGDTFKYGEATQRHRDCAARLWSVRESYLSLIVTLQSSGADLPAARQRRDDLQAELEEAYGNAPRTSPRAYRKAQQGLQDQGDISFDPGELDRLLPEQLRQGRNDADV</sequence>